<protein>
    <submittedName>
        <fullName evidence="2">Uncharacterized protein</fullName>
    </submittedName>
</protein>
<keyword evidence="1" id="KW-0472">Membrane</keyword>
<proteinExistence type="predicted"/>
<feature type="transmembrane region" description="Helical" evidence="1">
    <location>
        <begin position="6"/>
        <end position="33"/>
    </location>
</feature>
<sequence length="63" mass="7696">MRNKGLYFVPLFLFSHIDLFLYFIIMLLFELVIEHNNLVEMLLNYVLWLIRKKKGIYYEVNGP</sequence>
<keyword evidence="3" id="KW-1185">Reference proteome</keyword>
<name>A0A1U7NN63_9FIRM</name>
<dbReference type="STRING" id="1862672.BO225_05200"/>
<accession>A0A1U7NN63</accession>
<gene>
    <name evidence="2" type="ORF">BO225_05200</name>
</gene>
<comment type="caution">
    <text evidence="2">The sequence shown here is derived from an EMBL/GenBank/DDBJ whole genome shotgun (WGS) entry which is preliminary data.</text>
</comment>
<dbReference type="Proteomes" id="UP000186705">
    <property type="component" value="Unassembled WGS sequence"/>
</dbReference>
<dbReference type="EMBL" id="MPKA01000060">
    <property type="protein sequence ID" value="OLU46743.1"/>
    <property type="molecule type" value="Genomic_DNA"/>
</dbReference>
<evidence type="ECO:0000313" key="3">
    <source>
        <dbReference type="Proteomes" id="UP000186705"/>
    </source>
</evidence>
<keyword evidence="1" id="KW-1133">Transmembrane helix</keyword>
<dbReference type="AlphaFoldDB" id="A0A1U7NN63"/>
<organism evidence="2 3">
    <name type="scientific">Dubosiella newyorkensis</name>
    <dbReference type="NCBI Taxonomy" id="1862672"/>
    <lineage>
        <taxon>Bacteria</taxon>
        <taxon>Bacillati</taxon>
        <taxon>Bacillota</taxon>
        <taxon>Erysipelotrichia</taxon>
        <taxon>Erysipelotrichales</taxon>
        <taxon>Erysipelotrichaceae</taxon>
        <taxon>Dubosiella</taxon>
    </lineage>
</organism>
<evidence type="ECO:0000256" key="1">
    <source>
        <dbReference type="SAM" id="Phobius"/>
    </source>
</evidence>
<keyword evidence="1" id="KW-0812">Transmembrane</keyword>
<reference evidence="2 3" key="1">
    <citation type="submission" date="2016-11" db="EMBL/GenBank/DDBJ databases">
        <title>Description of two novel members of the family Erysipelotrichaceae: Ileibacterium lipovorans gen. nov., sp. nov. and Dubosiella newyorkensis, gen. nov., sp. nov.</title>
        <authorList>
            <person name="Cox L.M."/>
            <person name="Sohn J."/>
            <person name="Tyrrell K.L."/>
            <person name="Citron D.M."/>
            <person name="Lawson P.A."/>
            <person name="Patel N.B."/>
            <person name="Iizumi T."/>
            <person name="Perez-Perez G.I."/>
            <person name="Goldstein E.J."/>
            <person name="Blaser M.J."/>
        </authorList>
    </citation>
    <scope>NUCLEOTIDE SEQUENCE [LARGE SCALE GENOMIC DNA]</scope>
    <source>
        <strain evidence="2 3">NYU-BL-A4</strain>
    </source>
</reference>
<evidence type="ECO:0000313" key="2">
    <source>
        <dbReference type="EMBL" id="OLU46743.1"/>
    </source>
</evidence>